<dbReference type="Gene3D" id="1.10.150.240">
    <property type="entry name" value="Putative phosphatase, domain 2"/>
    <property type="match status" value="1"/>
</dbReference>
<organism evidence="1 2">
    <name type="scientific">Haloechinothrix salitolerans</name>
    <dbReference type="NCBI Taxonomy" id="926830"/>
    <lineage>
        <taxon>Bacteria</taxon>
        <taxon>Bacillati</taxon>
        <taxon>Actinomycetota</taxon>
        <taxon>Actinomycetes</taxon>
        <taxon>Pseudonocardiales</taxon>
        <taxon>Pseudonocardiaceae</taxon>
        <taxon>Haloechinothrix</taxon>
    </lineage>
</organism>
<sequence length="223" mass="23478">MTATPRAIGVILDMDGVIVDSEHLWERSWRACCARRGVTWEADDTATVQGMSSPEWAAFVAAKLGDPGLADDVRRECVDLMVAAIRAGDAPLLDGAADLIRKVSERVPLALASSAARRVIDAVLDAHDLTGHFAATVSSEEVSRGKPSPDVYLEAARRIDVEPAYGVAVEDSGNGIRAAAAAGLVVVAIPNPQYPPKPDALAHADVVAADHRDALDALLTRLS</sequence>
<keyword evidence="2" id="KW-1185">Reference proteome</keyword>
<dbReference type="InterPro" id="IPR006439">
    <property type="entry name" value="HAD-SF_hydro_IA"/>
</dbReference>
<dbReference type="EMBL" id="JBHSXX010000001">
    <property type="protein sequence ID" value="MFC6870289.1"/>
    <property type="molecule type" value="Genomic_DNA"/>
</dbReference>
<dbReference type="NCBIfam" id="TIGR01509">
    <property type="entry name" value="HAD-SF-IA-v3"/>
    <property type="match status" value="1"/>
</dbReference>
<dbReference type="Pfam" id="PF00702">
    <property type="entry name" value="Hydrolase"/>
    <property type="match status" value="1"/>
</dbReference>
<accession>A0ABW2C677</accession>
<dbReference type="Proteomes" id="UP001596337">
    <property type="component" value="Unassembled WGS sequence"/>
</dbReference>
<comment type="caution">
    <text evidence="1">The sequence shown here is derived from an EMBL/GenBank/DDBJ whole genome shotgun (WGS) entry which is preliminary data.</text>
</comment>
<dbReference type="PANTHER" id="PTHR18901:SF38">
    <property type="entry name" value="PSEUDOURIDINE-5'-PHOSPHATASE"/>
    <property type="match status" value="1"/>
</dbReference>
<reference evidence="2" key="1">
    <citation type="journal article" date="2019" name="Int. J. Syst. Evol. Microbiol.">
        <title>The Global Catalogue of Microorganisms (GCM) 10K type strain sequencing project: providing services to taxonomists for standard genome sequencing and annotation.</title>
        <authorList>
            <consortium name="The Broad Institute Genomics Platform"/>
            <consortium name="The Broad Institute Genome Sequencing Center for Infectious Disease"/>
            <person name="Wu L."/>
            <person name="Ma J."/>
        </authorList>
    </citation>
    <scope>NUCLEOTIDE SEQUENCE [LARGE SCALE GENOMIC DNA]</scope>
    <source>
        <strain evidence="2">KCTC 32255</strain>
    </source>
</reference>
<protein>
    <submittedName>
        <fullName evidence="1">HAD family hydrolase</fullName>
    </submittedName>
</protein>
<gene>
    <name evidence="1" type="ORF">ACFQGD_24425</name>
</gene>
<dbReference type="CDD" id="cd07505">
    <property type="entry name" value="HAD_BPGM-like"/>
    <property type="match status" value="1"/>
</dbReference>
<proteinExistence type="predicted"/>
<keyword evidence="1" id="KW-0378">Hydrolase</keyword>
<dbReference type="SFLD" id="SFLDG01129">
    <property type="entry name" value="C1.5:_HAD__Beta-PGM__Phosphata"/>
    <property type="match status" value="1"/>
</dbReference>
<dbReference type="Gene3D" id="3.40.50.1000">
    <property type="entry name" value="HAD superfamily/HAD-like"/>
    <property type="match status" value="1"/>
</dbReference>
<dbReference type="RefSeq" id="WP_345399432.1">
    <property type="nucleotide sequence ID" value="NZ_BAABLA010000088.1"/>
</dbReference>
<dbReference type="SFLD" id="SFLDG01135">
    <property type="entry name" value="C1.5.6:_HAD__Beta-PGM__Phospha"/>
    <property type="match status" value="1"/>
</dbReference>
<dbReference type="SUPFAM" id="SSF56784">
    <property type="entry name" value="HAD-like"/>
    <property type="match status" value="1"/>
</dbReference>
<dbReference type="SFLD" id="SFLDS00003">
    <property type="entry name" value="Haloacid_Dehalogenase"/>
    <property type="match status" value="1"/>
</dbReference>
<dbReference type="GO" id="GO:0016787">
    <property type="term" value="F:hydrolase activity"/>
    <property type="evidence" value="ECO:0007669"/>
    <property type="project" value="UniProtKB-KW"/>
</dbReference>
<dbReference type="InterPro" id="IPR036412">
    <property type="entry name" value="HAD-like_sf"/>
</dbReference>
<dbReference type="PANTHER" id="PTHR18901">
    <property type="entry name" value="2-DEOXYGLUCOSE-6-PHOSPHATE PHOSPHATASE 2"/>
    <property type="match status" value="1"/>
</dbReference>
<name>A0ABW2C677_9PSEU</name>
<evidence type="ECO:0000313" key="2">
    <source>
        <dbReference type="Proteomes" id="UP001596337"/>
    </source>
</evidence>
<dbReference type="InterPro" id="IPR023198">
    <property type="entry name" value="PGP-like_dom2"/>
</dbReference>
<evidence type="ECO:0000313" key="1">
    <source>
        <dbReference type="EMBL" id="MFC6870289.1"/>
    </source>
</evidence>
<dbReference type="InterPro" id="IPR023214">
    <property type="entry name" value="HAD_sf"/>
</dbReference>